<gene>
    <name evidence="10" type="primary">LOC107266743</name>
</gene>
<feature type="binding site" evidence="5">
    <location>
        <position position="141"/>
    </location>
    <ligand>
        <name>Fe cation</name>
        <dbReference type="ChEBI" id="CHEBI:24875"/>
        <label>1</label>
    </ligand>
</feature>
<evidence type="ECO:0000256" key="2">
    <source>
        <dbReference type="ARBA" id="ARBA00022434"/>
    </source>
</evidence>
<keyword evidence="4 5" id="KW-0408">Iron</keyword>
<feature type="domain" description="Ferritin-like diiron" evidence="8">
    <location>
        <begin position="89"/>
        <end position="238"/>
    </location>
</feature>
<dbReference type="GO" id="GO:0008199">
    <property type="term" value="F:ferric iron binding"/>
    <property type="evidence" value="ECO:0007669"/>
    <property type="project" value="InterPro"/>
</dbReference>
<sequence length="279" mass="32035">MARYFKIQSAVTMLQKLQNVFSSKEIVSNYHTLSSAYYRSQTFSNPLKRRYLSSNKDSKQSGAGKSNSCNSTSCQSTPDKWPTGNRANFHFHPELESILNEQLNAELKAFYYYLSMASYFGRVDVALPGCESFFMQMHHEEHEHAIRFLNYITMRGGMVNLYSVNGPEDQDWKCPLNAFKTALQLEIDISDKLVSVNCVAEKYNDLNASDFIVTEFMEDQMKSINEMARLVTVLSGVGDQALARFMFDKDVLDHYVKSEFDILKKRNFDASKDCLKKKP</sequence>
<dbReference type="PANTHER" id="PTHR11431">
    <property type="entry name" value="FERRITIN"/>
    <property type="match status" value="1"/>
</dbReference>
<dbReference type="InterPro" id="IPR009040">
    <property type="entry name" value="Ferritin-like_diiron"/>
</dbReference>
<evidence type="ECO:0000256" key="4">
    <source>
        <dbReference type="ARBA" id="ARBA00023004"/>
    </source>
</evidence>
<organism evidence="9 10">
    <name type="scientific">Cephus cinctus</name>
    <name type="common">Wheat stem sawfly</name>
    <dbReference type="NCBI Taxonomy" id="211228"/>
    <lineage>
        <taxon>Eukaryota</taxon>
        <taxon>Metazoa</taxon>
        <taxon>Ecdysozoa</taxon>
        <taxon>Arthropoda</taxon>
        <taxon>Hexapoda</taxon>
        <taxon>Insecta</taxon>
        <taxon>Pterygota</taxon>
        <taxon>Neoptera</taxon>
        <taxon>Endopterygota</taxon>
        <taxon>Hymenoptera</taxon>
        <taxon>Cephoidea</taxon>
        <taxon>Cephidae</taxon>
        <taxon>Cephus</taxon>
    </lineage>
</organism>
<feature type="compositionally biased region" description="Low complexity" evidence="7">
    <location>
        <begin position="66"/>
        <end position="77"/>
    </location>
</feature>
<comment type="catalytic activity">
    <reaction evidence="6">
        <text>4 Fe(2+) + O2 + 4 H(+) = 4 Fe(3+) + 2 H2O</text>
        <dbReference type="Rhea" id="RHEA:11148"/>
        <dbReference type="ChEBI" id="CHEBI:15377"/>
        <dbReference type="ChEBI" id="CHEBI:15378"/>
        <dbReference type="ChEBI" id="CHEBI:15379"/>
        <dbReference type="ChEBI" id="CHEBI:29033"/>
        <dbReference type="ChEBI" id="CHEBI:29034"/>
        <dbReference type="EC" id="1.16.3.1"/>
    </reaction>
</comment>
<dbReference type="RefSeq" id="XP_015593017.1">
    <property type="nucleotide sequence ID" value="XM_015737531.2"/>
</dbReference>
<keyword evidence="3 5" id="KW-0479">Metal-binding</keyword>
<dbReference type="InterPro" id="IPR001519">
    <property type="entry name" value="Ferritin"/>
</dbReference>
<dbReference type="Gene3D" id="1.20.1260.10">
    <property type="match status" value="1"/>
</dbReference>
<comment type="similarity">
    <text evidence="1 6">Belongs to the ferritin family.</text>
</comment>
<keyword evidence="9" id="KW-1185">Reference proteome</keyword>
<feature type="binding site" evidence="5">
    <location>
        <position position="106"/>
    </location>
    <ligand>
        <name>Fe cation</name>
        <dbReference type="ChEBI" id="CHEBI:24875"/>
        <label>1</label>
    </ligand>
</feature>
<dbReference type="GO" id="GO:0006826">
    <property type="term" value="P:iron ion transport"/>
    <property type="evidence" value="ECO:0007669"/>
    <property type="project" value="InterPro"/>
</dbReference>
<evidence type="ECO:0000256" key="7">
    <source>
        <dbReference type="SAM" id="MobiDB-lite"/>
    </source>
</evidence>
<evidence type="ECO:0000256" key="5">
    <source>
        <dbReference type="PIRSR" id="PIRSR601519-1"/>
    </source>
</evidence>
<evidence type="ECO:0000259" key="8">
    <source>
        <dbReference type="PROSITE" id="PS50905"/>
    </source>
</evidence>
<dbReference type="PANTHER" id="PTHR11431:SF75">
    <property type="entry name" value="FERRITIN"/>
    <property type="match status" value="1"/>
</dbReference>
<feature type="binding site" evidence="5">
    <location>
        <position position="144"/>
    </location>
    <ligand>
        <name>Fe cation</name>
        <dbReference type="ChEBI" id="CHEBI:24875"/>
        <label>1</label>
    </ligand>
</feature>
<dbReference type="Proteomes" id="UP000694920">
    <property type="component" value="Unplaced"/>
</dbReference>
<keyword evidence="6" id="KW-0560">Oxidoreductase</keyword>
<protein>
    <recommendedName>
        <fullName evidence="6">Ferritin</fullName>
        <ecNumber evidence="6">1.16.3.1</ecNumber>
    </recommendedName>
</protein>
<evidence type="ECO:0000313" key="9">
    <source>
        <dbReference type="Proteomes" id="UP000694920"/>
    </source>
</evidence>
<dbReference type="GO" id="GO:0004322">
    <property type="term" value="F:ferroxidase activity"/>
    <property type="evidence" value="ECO:0007669"/>
    <property type="project" value="UniProtKB-EC"/>
</dbReference>
<comment type="function">
    <text evidence="6">Stores iron in a soluble, non-toxic, readily available form. Important for iron homeostasis. Iron is taken up in the ferrous form and deposited as ferric hydroxides after oxidation.</text>
</comment>
<feature type="binding site" evidence="5">
    <location>
        <position position="220"/>
    </location>
    <ligand>
        <name>Fe cation</name>
        <dbReference type="ChEBI" id="CHEBI:24875"/>
        <label>1</label>
    </ligand>
</feature>
<feature type="binding site" evidence="5">
    <location>
        <position position="186"/>
    </location>
    <ligand>
        <name>Fe cation</name>
        <dbReference type="ChEBI" id="CHEBI:24875"/>
        <label>1</label>
    </ligand>
</feature>
<dbReference type="GO" id="GO:0006879">
    <property type="term" value="P:intracellular iron ion homeostasis"/>
    <property type="evidence" value="ECO:0007669"/>
    <property type="project" value="UniProtKB-KW"/>
</dbReference>
<accession>A0AAJ7BS82</accession>
<dbReference type="InterPro" id="IPR012347">
    <property type="entry name" value="Ferritin-like"/>
</dbReference>
<dbReference type="KEGG" id="ccin:107266743"/>
<dbReference type="CDD" id="cd01056">
    <property type="entry name" value="Euk_Ferritin"/>
    <property type="match status" value="1"/>
</dbReference>
<evidence type="ECO:0000313" key="10">
    <source>
        <dbReference type="RefSeq" id="XP_015593017.1"/>
    </source>
</evidence>
<name>A0AAJ7BS82_CEPCN</name>
<evidence type="ECO:0000256" key="6">
    <source>
        <dbReference type="RuleBase" id="RU361145"/>
    </source>
</evidence>
<dbReference type="InterPro" id="IPR008331">
    <property type="entry name" value="Ferritin_DPS_dom"/>
</dbReference>
<dbReference type="GeneID" id="107266743"/>
<feature type="region of interest" description="Disordered" evidence="7">
    <location>
        <begin position="54"/>
        <end position="79"/>
    </location>
</feature>
<dbReference type="GO" id="GO:0005737">
    <property type="term" value="C:cytoplasm"/>
    <property type="evidence" value="ECO:0007669"/>
    <property type="project" value="TreeGrafter"/>
</dbReference>
<dbReference type="Pfam" id="PF00210">
    <property type="entry name" value="Ferritin"/>
    <property type="match status" value="1"/>
</dbReference>
<dbReference type="InterPro" id="IPR009078">
    <property type="entry name" value="Ferritin-like_SF"/>
</dbReference>
<evidence type="ECO:0000256" key="3">
    <source>
        <dbReference type="ARBA" id="ARBA00022723"/>
    </source>
</evidence>
<evidence type="ECO:0000256" key="1">
    <source>
        <dbReference type="ARBA" id="ARBA00007513"/>
    </source>
</evidence>
<reference evidence="10" key="1">
    <citation type="submission" date="2025-08" db="UniProtKB">
        <authorList>
            <consortium name="RefSeq"/>
        </authorList>
    </citation>
    <scope>IDENTIFICATION</scope>
</reference>
<proteinExistence type="inferred from homology"/>
<dbReference type="SUPFAM" id="SSF47240">
    <property type="entry name" value="Ferritin-like"/>
    <property type="match status" value="1"/>
</dbReference>
<dbReference type="AlphaFoldDB" id="A0AAJ7BS82"/>
<dbReference type="EC" id="1.16.3.1" evidence="6"/>
<feature type="compositionally biased region" description="Polar residues" evidence="7">
    <location>
        <begin position="54"/>
        <end position="65"/>
    </location>
</feature>
<dbReference type="PROSITE" id="PS50905">
    <property type="entry name" value="FERRITIN_LIKE"/>
    <property type="match status" value="1"/>
</dbReference>
<dbReference type="GO" id="GO:0008198">
    <property type="term" value="F:ferrous iron binding"/>
    <property type="evidence" value="ECO:0007669"/>
    <property type="project" value="TreeGrafter"/>
</dbReference>
<keyword evidence="2 6" id="KW-0409">Iron storage</keyword>